<evidence type="ECO:0000256" key="2">
    <source>
        <dbReference type="ARBA" id="ARBA00023054"/>
    </source>
</evidence>
<comment type="subcellular location">
    <subcellularLocation>
        <location evidence="1">Cell envelope</location>
    </subcellularLocation>
</comment>
<dbReference type="Gene3D" id="2.40.30.170">
    <property type="match status" value="1"/>
</dbReference>
<gene>
    <name evidence="3" type="ORF">PQO03_03435</name>
</gene>
<sequence length="365" mass="42478">MLAIISVLLFFAIYYYYQAFIRIDGLVIVDSNQITLESPGKGVVESMIKIREFEDIKEGEKIAVIGLHVSDVLTLDQEISSIQEKLLSIDEEIERLKTSNIRESIKFLQKLRDVDKEIEAARLETVTLKAKKITQDELYKISDSELTGAAKLYKLEIININQYKKFQKEALTSKSDLSEVNNRIDYYENIIKHLKHRTELLGNDKEQYLAEYNKDVESQIKKRTFLESKLKEYTSYANGKSRALEIYSPINGRVLQNHITTGDSLTEGSQLITLYRPEVMELRVYVEERYMDRLKPSSRAIVKIFDKKFETKILRINKVITHSPRELRGRRLVPEDRYYFTVDLVTDNLPEGLFPGKTGRVIFKQ</sequence>
<keyword evidence="4" id="KW-1185">Reference proteome</keyword>
<evidence type="ECO:0000313" key="3">
    <source>
        <dbReference type="EMBL" id="WDE97013.1"/>
    </source>
</evidence>
<proteinExistence type="predicted"/>
<organism evidence="3 4">
    <name type="scientific">Lentisphaera profundi</name>
    <dbReference type="NCBI Taxonomy" id="1658616"/>
    <lineage>
        <taxon>Bacteria</taxon>
        <taxon>Pseudomonadati</taxon>
        <taxon>Lentisphaerota</taxon>
        <taxon>Lentisphaeria</taxon>
        <taxon>Lentisphaerales</taxon>
        <taxon>Lentisphaeraceae</taxon>
        <taxon>Lentisphaera</taxon>
    </lineage>
</organism>
<dbReference type="Proteomes" id="UP001214250">
    <property type="component" value="Chromosome 1"/>
</dbReference>
<dbReference type="PANTHER" id="PTHR32347">
    <property type="entry name" value="EFFLUX SYSTEM COMPONENT YKNX-RELATED"/>
    <property type="match status" value="1"/>
</dbReference>
<dbReference type="PANTHER" id="PTHR32347:SF23">
    <property type="entry name" value="BLL5650 PROTEIN"/>
    <property type="match status" value="1"/>
</dbReference>
<reference evidence="3 4" key="1">
    <citation type="submission" date="2023-02" db="EMBL/GenBank/DDBJ databases">
        <title>Genome sequence of Lentisphaera profundi SAORIC-696.</title>
        <authorList>
            <person name="Kim e."/>
            <person name="Cho J.-C."/>
            <person name="Choi A."/>
            <person name="Kang I."/>
        </authorList>
    </citation>
    <scope>NUCLEOTIDE SEQUENCE [LARGE SCALE GENOMIC DNA]</scope>
    <source>
        <strain evidence="3 4">SAORIC-696</strain>
    </source>
</reference>
<accession>A0ABY7VUQ5</accession>
<dbReference type="InterPro" id="IPR050465">
    <property type="entry name" value="UPF0194_transport"/>
</dbReference>
<dbReference type="RefSeq" id="WP_274151140.1">
    <property type="nucleotide sequence ID" value="NZ_CP117811.1"/>
</dbReference>
<protein>
    <submittedName>
        <fullName evidence="3">HlyD family efflux transporter periplasmic adaptor subunit</fullName>
    </submittedName>
</protein>
<name>A0ABY7VUQ5_9BACT</name>
<keyword evidence="2" id="KW-0175">Coiled coil</keyword>
<evidence type="ECO:0000256" key="1">
    <source>
        <dbReference type="ARBA" id="ARBA00004196"/>
    </source>
</evidence>
<dbReference type="EMBL" id="CP117811">
    <property type="protein sequence ID" value="WDE97013.1"/>
    <property type="molecule type" value="Genomic_DNA"/>
</dbReference>
<evidence type="ECO:0000313" key="4">
    <source>
        <dbReference type="Proteomes" id="UP001214250"/>
    </source>
</evidence>